<dbReference type="GO" id="GO:0004519">
    <property type="term" value="F:endonuclease activity"/>
    <property type="evidence" value="ECO:0007669"/>
    <property type="project" value="InterPro"/>
</dbReference>
<dbReference type="InterPro" id="IPR007174">
    <property type="entry name" value="Las1"/>
</dbReference>
<reference evidence="1 2" key="1">
    <citation type="journal article" date="2015" name="Genome Biol. Evol.">
        <title>Phylogenomic analyses indicate that early fungi evolved digesting cell walls of algal ancestors of land plants.</title>
        <authorList>
            <person name="Chang Y."/>
            <person name="Wang S."/>
            <person name="Sekimoto S."/>
            <person name="Aerts A.L."/>
            <person name="Choi C."/>
            <person name="Clum A."/>
            <person name="LaButti K.M."/>
            <person name="Lindquist E.A."/>
            <person name="Yee Ngan C."/>
            <person name="Ohm R.A."/>
            <person name="Salamov A.A."/>
            <person name="Grigoriev I.V."/>
            <person name="Spatafora J.W."/>
            <person name="Berbee M.L."/>
        </authorList>
    </citation>
    <scope>NUCLEOTIDE SEQUENCE [LARGE SCALE GENOMIC DNA]</scope>
    <source>
        <strain evidence="1 2">NRRL 1564</strain>
    </source>
</reference>
<accession>A0A2G5BEL6</accession>
<name>A0A2G5BEL6_COERN</name>
<dbReference type="AlphaFoldDB" id="A0A2G5BEL6"/>
<dbReference type="GO" id="GO:0090730">
    <property type="term" value="C:Las1 complex"/>
    <property type="evidence" value="ECO:0007669"/>
    <property type="project" value="InterPro"/>
</dbReference>
<protein>
    <submittedName>
        <fullName evidence="1">Las1-domain-containing protein</fullName>
    </submittedName>
</protein>
<evidence type="ECO:0000313" key="2">
    <source>
        <dbReference type="Proteomes" id="UP000242474"/>
    </source>
</evidence>
<evidence type="ECO:0000313" key="1">
    <source>
        <dbReference type="EMBL" id="PIA17466.1"/>
    </source>
</evidence>
<keyword evidence="2" id="KW-1185">Reference proteome</keyword>
<dbReference type="STRING" id="763665.A0A2G5BEL6"/>
<dbReference type="GO" id="GO:0000460">
    <property type="term" value="P:maturation of 5.8S rRNA"/>
    <property type="evidence" value="ECO:0007669"/>
    <property type="project" value="TreeGrafter"/>
</dbReference>
<gene>
    <name evidence="1" type="ORF">COEREDRAFT_80470</name>
</gene>
<dbReference type="GO" id="GO:0030687">
    <property type="term" value="C:preribosome, large subunit precursor"/>
    <property type="evidence" value="ECO:0007669"/>
    <property type="project" value="TreeGrafter"/>
</dbReference>
<sequence>MAVARAPKIVPWTSTEEYMNIADWLYSTELSERKRGVAVVKAWRARGRVPAAIDATANLAEIMIADQERRQGMSISQLRHMYSMTLIRFVNSIVDLEQRGTFAQSMTTLASRIGMPAWFVELRHTCTHEQIPSLTVLRSACEQAHSWIGDYYWKRQARSLPEDTMAHIREAIGEYVTLREKTKGGGTNDSISAKKSTTDTRAFKSAKKSLKLLLGQLHEDAVRLYVVPVLVEPGFLVPEDKRMRSQFPDCAMPSRLLQRWSSILRLFAETWGESLFFEELLSGIVAILVPDSSELSIFESSERSPGTSHAATLVAWIGWILQNYYVTNDATVTPAINLDDLLEGCLRSPCYYSRAVLRIVSALDPTLKRELRPFVDFMGKALTALVAAESEAKAGSIKKGIQFSEESLRQEEELMAQRLKQTFETESENTDKLSMDMDSTIDASDLQTQTAPTAAGRWSYPSQSSWSPCPIGTLVDGSIPSLEWPAWLDDVPLHPTPL</sequence>
<dbReference type="EMBL" id="KZ303494">
    <property type="protein sequence ID" value="PIA17466.1"/>
    <property type="molecule type" value="Genomic_DNA"/>
</dbReference>
<dbReference type="OrthoDB" id="10263222at2759"/>
<dbReference type="Proteomes" id="UP000242474">
    <property type="component" value="Unassembled WGS sequence"/>
</dbReference>
<dbReference type="GO" id="GO:0000470">
    <property type="term" value="P:maturation of LSU-rRNA"/>
    <property type="evidence" value="ECO:0007669"/>
    <property type="project" value="TreeGrafter"/>
</dbReference>
<dbReference type="PANTHER" id="PTHR15002">
    <property type="entry name" value="RIBOSOMAL BIOGENESIS PROTEIN LAS1L"/>
    <property type="match status" value="1"/>
</dbReference>
<dbReference type="PANTHER" id="PTHR15002:SF0">
    <property type="entry name" value="RIBOSOMAL BIOGENESIS PROTEIN LAS1L"/>
    <property type="match status" value="1"/>
</dbReference>
<proteinExistence type="predicted"/>
<dbReference type="Pfam" id="PF04031">
    <property type="entry name" value="Las1"/>
    <property type="match status" value="1"/>
</dbReference>
<organism evidence="1 2">
    <name type="scientific">Coemansia reversa (strain ATCC 12441 / NRRL 1564)</name>
    <dbReference type="NCBI Taxonomy" id="763665"/>
    <lineage>
        <taxon>Eukaryota</taxon>
        <taxon>Fungi</taxon>
        <taxon>Fungi incertae sedis</taxon>
        <taxon>Zoopagomycota</taxon>
        <taxon>Kickxellomycotina</taxon>
        <taxon>Kickxellomycetes</taxon>
        <taxon>Kickxellales</taxon>
        <taxon>Kickxellaceae</taxon>
        <taxon>Coemansia</taxon>
    </lineage>
</organism>